<protein>
    <submittedName>
        <fullName evidence="1">Uncharacterized protein</fullName>
    </submittedName>
</protein>
<dbReference type="Proteomes" id="UP000299102">
    <property type="component" value="Unassembled WGS sequence"/>
</dbReference>
<comment type="caution">
    <text evidence="1">The sequence shown here is derived from an EMBL/GenBank/DDBJ whole genome shotgun (WGS) entry which is preliminary data.</text>
</comment>
<keyword evidence="2" id="KW-1185">Reference proteome</keyword>
<evidence type="ECO:0000313" key="1">
    <source>
        <dbReference type="EMBL" id="GBP49032.1"/>
    </source>
</evidence>
<gene>
    <name evidence="1" type="ORF">EVAR_81592_1</name>
</gene>
<organism evidence="1 2">
    <name type="scientific">Eumeta variegata</name>
    <name type="common">Bagworm moth</name>
    <name type="synonym">Eumeta japonica</name>
    <dbReference type="NCBI Taxonomy" id="151549"/>
    <lineage>
        <taxon>Eukaryota</taxon>
        <taxon>Metazoa</taxon>
        <taxon>Ecdysozoa</taxon>
        <taxon>Arthropoda</taxon>
        <taxon>Hexapoda</taxon>
        <taxon>Insecta</taxon>
        <taxon>Pterygota</taxon>
        <taxon>Neoptera</taxon>
        <taxon>Endopterygota</taxon>
        <taxon>Lepidoptera</taxon>
        <taxon>Glossata</taxon>
        <taxon>Ditrysia</taxon>
        <taxon>Tineoidea</taxon>
        <taxon>Psychidae</taxon>
        <taxon>Oiketicinae</taxon>
        <taxon>Eumeta</taxon>
    </lineage>
</organism>
<sequence length="102" mass="11144">MTTSKFKREGVYPLFENGEISFPATRERAPRLHVSAIFLTRDPIELLVTAAAAASGGGDAAVNPRPPARLPPPPRLPLLFPAYSFFFINLATKRGSVYFSPL</sequence>
<accession>A0A4C1WEW7</accession>
<dbReference type="EMBL" id="BGZK01000536">
    <property type="protein sequence ID" value="GBP49032.1"/>
    <property type="molecule type" value="Genomic_DNA"/>
</dbReference>
<name>A0A4C1WEW7_EUMVA</name>
<reference evidence="1 2" key="1">
    <citation type="journal article" date="2019" name="Commun. Biol.">
        <title>The bagworm genome reveals a unique fibroin gene that provides high tensile strength.</title>
        <authorList>
            <person name="Kono N."/>
            <person name="Nakamura H."/>
            <person name="Ohtoshi R."/>
            <person name="Tomita M."/>
            <person name="Numata K."/>
            <person name="Arakawa K."/>
        </authorList>
    </citation>
    <scope>NUCLEOTIDE SEQUENCE [LARGE SCALE GENOMIC DNA]</scope>
</reference>
<dbReference type="AlphaFoldDB" id="A0A4C1WEW7"/>
<evidence type="ECO:0000313" key="2">
    <source>
        <dbReference type="Proteomes" id="UP000299102"/>
    </source>
</evidence>
<proteinExistence type="predicted"/>